<keyword evidence="3 6" id="KW-0812">Transmembrane</keyword>
<protein>
    <recommendedName>
        <fullName evidence="6">Anoctamin</fullName>
    </recommendedName>
</protein>
<keyword evidence="9" id="KW-1185">Reference proteome</keyword>
<comment type="caution">
    <text evidence="8">The sequence shown here is derived from an EMBL/GenBank/DDBJ whole genome shotgun (WGS) entry which is preliminary data.</text>
</comment>
<dbReference type="Proteomes" id="UP000663828">
    <property type="component" value="Unassembled WGS sequence"/>
</dbReference>
<feature type="transmembrane region" description="Helical" evidence="6">
    <location>
        <begin position="391"/>
        <end position="411"/>
    </location>
</feature>
<dbReference type="InterPro" id="IPR007632">
    <property type="entry name" value="Anoctamin"/>
</dbReference>
<reference evidence="8" key="1">
    <citation type="submission" date="2021-02" db="EMBL/GenBank/DDBJ databases">
        <authorList>
            <person name="Nowell W R."/>
        </authorList>
    </citation>
    <scope>NUCLEOTIDE SEQUENCE</scope>
</reference>
<gene>
    <name evidence="8" type="ORF">XAT740_LOCUS4110</name>
</gene>
<feature type="transmembrane region" description="Helical" evidence="6">
    <location>
        <begin position="274"/>
        <end position="292"/>
    </location>
</feature>
<dbReference type="PANTHER" id="PTHR12308:SF51">
    <property type="entry name" value="ANOCTAMIN-8"/>
    <property type="match status" value="1"/>
</dbReference>
<proteinExistence type="inferred from homology"/>
<feature type="transmembrane region" description="Helical" evidence="6">
    <location>
        <begin position="646"/>
        <end position="668"/>
    </location>
</feature>
<evidence type="ECO:0000256" key="2">
    <source>
        <dbReference type="ARBA" id="ARBA00009671"/>
    </source>
</evidence>
<dbReference type="GO" id="GO:0005886">
    <property type="term" value="C:plasma membrane"/>
    <property type="evidence" value="ECO:0007669"/>
    <property type="project" value="TreeGrafter"/>
</dbReference>
<feature type="transmembrane region" description="Helical" evidence="6">
    <location>
        <begin position="432"/>
        <end position="452"/>
    </location>
</feature>
<evidence type="ECO:0000256" key="4">
    <source>
        <dbReference type="ARBA" id="ARBA00022989"/>
    </source>
</evidence>
<keyword evidence="5 6" id="KW-0472">Membrane</keyword>
<feature type="transmembrane region" description="Helical" evidence="6">
    <location>
        <begin position="235"/>
        <end position="262"/>
    </location>
</feature>
<feature type="domain" description="Anoctamin transmembrane" evidence="7">
    <location>
        <begin position="227"/>
        <end position="715"/>
    </location>
</feature>
<sequence length="744" mass="88494">MTEEKANLINEQLSNVNSLIRRRLNNLSSAISNRLWLNAHTNYECDVLLTFPTRVDDYGLVWFLEQLLQLASDIRISIKYHFTTGEDIFFCFGVYGFYVTFTYKRLLQGAHEIQLQKPIKQEFGGGYKIFIFDELEFYDGVEDEQQFLTTQERQSIVRHLLYSIRIIQNQEILGIKFKINHSLIQRALEKGLIRQVLPLHNKDTLNHLRETWVWPQAFFKRQPIEDIRQYFGVKIAFYFCWISFYTKALCLPAFYGILIWFFTGRSQELDDKLFVINTLLNIIWATGFLILWRRRQAELAYQWNTLDMEQLEDIRPTYKGQLRHSPVTNKLEPHYPSWKRLLFRLFVTIPMIMINIILVSCLILLIIRFQSWIDRQLKAGQLPRLMSLTELLPKILLALVTTAFSDIYKRVCRWLTERENYREQRVHDDQMIAKLFACSCVNSYFSVFYIAFFTHKYIRLSHQLVTIFVMKQFWGNIKEAIVPYIISNARLSVLIQMSKKERARYAERKDLNKELKRILDEWNNSNMTYAANRTENHEYTRQAVDDTLTDNTLNRRDSTPSFETLSLSQAEIECSQPKWPDLYDDYLEMVVQFGYIIFLSTLFPLAAFFSLLNNILEIRTDAFKLCMIYQRPFSQRVKDIGHWQKIMEYMIVAAVIINCVFCSIRGVFRRLMPDLPFAAEIFLLVCIEHLLLLLCQIIRSSIDSVPYWIQIQKSRMEYRRREALQKLECDALHRKESRSHTLNE</sequence>
<evidence type="ECO:0000313" key="9">
    <source>
        <dbReference type="Proteomes" id="UP000663828"/>
    </source>
</evidence>
<comment type="similarity">
    <text evidence="2 6">Belongs to the anoctamin family.</text>
</comment>
<evidence type="ECO:0000256" key="5">
    <source>
        <dbReference type="ARBA" id="ARBA00023136"/>
    </source>
</evidence>
<dbReference type="PANTHER" id="PTHR12308">
    <property type="entry name" value="ANOCTAMIN"/>
    <property type="match status" value="1"/>
</dbReference>
<feature type="transmembrane region" description="Helical" evidence="6">
    <location>
        <begin position="589"/>
        <end position="612"/>
    </location>
</feature>
<keyword evidence="4 6" id="KW-1133">Transmembrane helix</keyword>
<evidence type="ECO:0000259" key="7">
    <source>
        <dbReference type="Pfam" id="PF04547"/>
    </source>
</evidence>
<comment type="subcellular location">
    <subcellularLocation>
        <location evidence="1 6">Membrane</location>
        <topology evidence="1 6">Multi-pass membrane protein</topology>
    </subcellularLocation>
</comment>
<evidence type="ECO:0000313" key="8">
    <source>
        <dbReference type="EMBL" id="CAF0824065.1"/>
    </source>
</evidence>
<dbReference type="GO" id="GO:0005254">
    <property type="term" value="F:chloride channel activity"/>
    <property type="evidence" value="ECO:0007669"/>
    <property type="project" value="TreeGrafter"/>
</dbReference>
<organism evidence="8 9">
    <name type="scientific">Adineta ricciae</name>
    <name type="common">Rotifer</name>
    <dbReference type="NCBI Taxonomy" id="249248"/>
    <lineage>
        <taxon>Eukaryota</taxon>
        <taxon>Metazoa</taxon>
        <taxon>Spiralia</taxon>
        <taxon>Gnathifera</taxon>
        <taxon>Rotifera</taxon>
        <taxon>Eurotatoria</taxon>
        <taxon>Bdelloidea</taxon>
        <taxon>Adinetida</taxon>
        <taxon>Adinetidae</taxon>
        <taxon>Adineta</taxon>
    </lineage>
</organism>
<evidence type="ECO:0000256" key="3">
    <source>
        <dbReference type="ARBA" id="ARBA00022692"/>
    </source>
</evidence>
<dbReference type="InterPro" id="IPR049452">
    <property type="entry name" value="Anoctamin_TM"/>
</dbReference>
<dbReference type="Pfam" id="PF04547">
    <property type="entry name" value="Anoctamin"/>
    <property type="match status" value="1"/>
</dbReference>
<name>A0A813UJ01_ADIRI</name>
<comment type="caution">
    <text evidence="6">Lacks conserved residue(s) required for the propagation of feature annotation.</text>
</comment>
<dbReference type="AlphaFoldDB" id="A0A813UJ01"/>
<evidence type="ECO:0000256" key="1">
    <source>
        <dbReference type="ARBA" id="ARBA00004141"/>
    </source>
</evidence>
<evidence type="ECO:0000256" key="6">
    <source>
        <dbReference type="RuleBase" id="RU280814"/>
    </source>
</evidence>
<feature type="transmembrane region" description="Helical" evidence="6">
    <location>
        <begin position="341"/>
        <end position="367"/>
    </location>
</feature>
<accession>A0A813UJ01</accession>
<dbReference type="EMBL" id="CAJNOR010000164">
    <property type="protein sequence ID" value="CAF0824065.1"/>
    <property type="molecule type" value="Genomic_DNA"/>
</dbReference>